<dbReference type="EMBL" id="LT552209">
    <property type="protein sequence ID" value="SAL98554.1"/>
    <property type="molecule type" value="Genomic_DNA"/>
</dbReference>
<evidence type="ECO:0000313" key="2">
    <source>
        <dbReference type="Proteomes" id="UP000078561"/>
    </source>
</evidence>
<proteinExistence type="predicted"/>
<dbReference type="AlphaFoldDB" id="A0A163JD90"/>
<dbReference type="InParanoid" id="A0A163JD90"/>
<dbReference type="Proteomes" id="UP000078561">
    <property type="component" value="Unassembled WGS sequence"/>
</dbReference>
<dbReference type="STRING" id="4829.A0A163JD90"/>
<sequence>MIIAHPDLTTTYDMNTKILSDYCQRQSTCNNLHLSGNFPKRIKSFCRFRFNQLLDEVPSSPMMTTILELLYERFAAHTQTTAQPFPIPETIPVGLHHSITQVWTELIGLKPESMGELNSRALSADPGSLVPVCIAIINIYDQYGAEEHEDPVRTYGF</sequence>
<protein>
    <submittedName>
        <fullName evidence="1">Uncharacterized protein</fullName>
    </submittedName>
</protein>
<organism evidence="1">
    <name type="scientific">Absidia glauca</name>
    <name type="common">Pin mould</name>
    <dbReference type="NCBI Taxonomy" id="4829"/>
    <lineage>
        <taxon>Eukaryota</taxon>
        <taxon>Fungi</taxon>
        <taxon>Fungi incertae sedis</taxon>
        <taxon>Mucoromycota</taxon>
        <taxon>Mucoromycotina</taxon>
        <taxon>Mucoromycetes</taxon>
        <taxon>Mucorales</taxon>
        <taxon>Cunninghamellaceae</taxon>
        <taxon>Absidia</taxon>
    </lineage>
</organism>
<name>A0A163JD90_ABSGL</name>
<evidence type="ECO:0000313" key="1">
    <source>
        <dbReference type="EMBL" id="SAL98554.1"/>
    </source>
</evidence>
<feature type="non-terminal residue" evidence="1">
    <location>
        <position position="157"/>
    </location>
</feature>
<keyword evidence="2" id="KW-1185">Reference proteome</keyword>
<reference evidence="1" key="1">
    <citation type="submission" date="2016-04" db="EMBL/GenBank/DDBJ databases">
        <authorList>
            <person name="Evans L.H."/>
            <person name="Alamgir A."/>
            <person name="Owens N."/>
            <person name="Weber N.D."/>
            <person name="Virtaneva K."/>
            <person name="Barbian K."/>
            <person name="Babar A."/>
            <person name="Rosenke K."/>
        </authorList>
    </citation>
    <scope>NUCLEOTIDE SEQUENCE [LARGE SCALE GENOMIC DNA]</scope>
    <source>
        <strain evidence="1">CBS 101.48</strain>
    </source>
</reference>
<gene>
    <name evidence="1" type="primary">ABSGL_04104.1 scaffold 5055</name>
</gene>
<accession>A0A163JD90</accession>